<name>A0A8J4WCF4_9TREM</name>
<evidence type="ECO:0000313" key="3">
    <source>
        <dbReference type="Proteomes" id="UP000748531"/>
    </source>
</evidence>
<sequence length="108" mass="11850">MTGANATRYDNTTIHFPPHWLPYDKSWKPGLRVVLSMTDVKSQAFADVNVPEFTGASVVCLGDTSQDGTMSIVIGLSICALVVLVLLGLVMNHLRDKDRSFKVVENLD</sequence>
<gene>
    <name evidence="2" type="ORF">PHET_11684</name>
</gene>
<protein>
    <submittedName>
        <fullName evidence="2">Uncharacterized protein</fullName>
    </submittedName>
</protein>
<dbReference type="EMBL" id="LUCH01018789">
    <property type="protein sequence ID" value="KAF5394371.1"/>
    <property type="molecule type" value="Genomic_DNA"/>
</dbReference>
<dbReference type="Proteomes" id="UP000748531">
    <property type="component" value="Unassembled WGS sequence"/>
</dbReference>
<organism evidence="2 3">
    <name type="scientific">Paragonimus heterotremus</name>
    <dbReference type="NCBI Taxonomy" id="100268"/>
    <lineage>
        <taxon>Eukaryota</taxon>
        <taxon>Metazoa</taxon>
        <taxon>Spiralia</taxon>
        <taxon>Lophotrochozoa</taxon>
        <taxon>Platyhelminthes</taxon>
        <taxon>Trematoda</taxon>
        <taxon>Digenea</taxon>
        <taxon>Plagiorchiida</taxon>
        <taxon>Troglotremata</taxon>
        <taxon>Troglotrematidae</taxon>
        <taxon>Paragonimus</taxon>
    </lineage>
</organism>
<evidence type="ECO:0000256" key="1">
    <source>
        <dbReference type="SAM" id="Phobius"/>
    </source>
</evidence>
<accession>A0A8J4WCF4</accession>
<reference evidence="2" key="1">
    <citation type="submission" date="2019-05" db="EMBL/GenBank/DDBJ databases">
        <title>Annotation for the trematode Paragonimus heterotremus.</title>
        <authorList>
            <person name="Choi Y.-J."/>
        </authorList>
    </citation>
    <scope>NUCLEOTIDE SEQUENCE</scope>
    <source>
        <strain evidence="2">LC</strain>
    </source>
</reference>
<feature type="transmembrane region" description="Helical" evidence="1">
    <location>
        <begin position="72"/>
        <end position="92"/>
    </location>
</feature>
<keyword evidence="1" id="KW-0472">Membrane</keyword>
<comment type="caution">
    <text evidence="2">The sequence shown here is derived from an EMBL/GenBank/DDBJ whole genome shotgun (WGS) entry which is preliminary data.</text>
</comment>
<dbReference type="AlphaFoldDB" id="A0A8J4WCF4"/>
<evidence type="ECO:0000313" key="2">
    <source>
        <dbReference type="EMBL" id="KAF5394371.1"/>
    </source>
</evidence>
<keyword evidence="1" id="KW-0812">Transmembrane</keyword>
<keyword evidence="1" id="KW-1133">Transmembrane helix</keyword>
<dbReference type="OrthoDB" id="6251441at2759"/>
<keyword evidence="3" id="KW-1185">Reference proteome</keyword>
<proteinExistence type="predicted"/>